<accession>A0ABN9TDF9</accession>
<evidence type="ECO:0000256" key="1">
    <source>
        <dbReference type="SAM" id="MobiDB-lite"/>
    </source>
</evidence>
<evidence type="ECO:0000313" key="3">
    <source>
        <dbReference type="Proteomes" id="UP001189429"/>
    </source>
</evidence>
<dbReference type="InterPro" id="IPR016024">
    <property type="entry name" value="ARM-type_fold"/>
</dbReference>
<feature type="region of interest" description="Disordered" evidence="1">
    <location>
        <begin position="646"/>
        <end position="762"/>
    </location>
</feature>
<name>A0ABN9TDF9_9DINO</name>
<feature type="compositionally biased region" description="Basic and acidic residues" evidence="1">
    <location>
        <begin position="646"/>
        <end position="662"/>
    </location>
</feature>
<dbReference type="EMBL" id="CAUYUJ010014586">
    <property type="protein sequence ID" value="CAK0843542.1"/>
    <property type="molecule type" value="Genomic_DNA"/>
</dbReference>
<sequence>MAAEPWRHMVLELLLEWSQRSISAKALAEFAGRNPAPSLRLLVEAATSDAKENVLPPGFDRITKEAAERMDAGKGSVDDALEEIFQGLAACSDAELAVSTLGNVCSAGHNNVQFREHMLPFCEPLVSALARMLANLRLGGRAASALCNILRLGDSFSAAIADTCTEPLVKALRSETSGEGRPQLPKELQMEAGGLLPVGGAGRVLGALVNLLVVRPAAAQRVLELGTLGLVVPLIAPEEACATTATEDDGPDAAVSAEMLAARLLAAGPGSVPPALQGELARRLARVVQRGAPAAGRADVAAIERLSGANGLERAVRMLTVLGTKTPGGLERLTGWAPRVEELSEGAGAPAEPPVAFGALAGDLVKLALKVQPRDYLTPDEEGGPESRLRGNLALLFGALCEAQGRDGAPPALRLAGPAQPTLRGGWEVQSAVRSMAVNPQTGTVAVFLEVFGQGQFGSHLVPSLIMIWPSGHMQEGEEPLKLSIDSGPRGVAPDALLPTLVSSTAEAPVTLLGRVCGGKVFCWRLNVACAQVVSQTLVCESGGRGAQPRQCRLVSAPSADRTLRGRPPVVRPAGALPVEPAACGAMLLKKAKTVGEYLGDGLVLKRPAAASSAKAAKEKKAAVLRTLQKEKAEAKQALKLKETEELADGKGAGREALRQEEGGAQEAGAGGRPGAGEEAGAGRGGEGEGEREERPEVERAGLGGPEAGPSQRGVSGRSWGHGAAASRPGAISGPRALHRHQPDAHTPVCEENHRSASAWEKSTLRACSARGASNAQFV</sequence>
<comment type="caution">
    <text evidence="2">The sequence shown here is derived from an EMBL/GenBank/DDBJ whole genome shotgun (WGS) entry which is preliminary data.</text>
</comment>
<protein>
    <submittedName>
        <fullName evidence="2">Uncharacterized protein</fullName>
    </submittedName>
</protein>
<keyword evidence="3" id="KW-1185">Reference proteome</keyword>
<dbReference type="Proteomes" id="UP001189429">
    <property type="component" value="Unassembled WGS sequence"/>
</dbReference>
<gene>
    <name evidence="2" type="ORF">PCOR1329_LOCUS37861</name>
</gene>
<proteinExistence type="predicted"/>
<reference evidence="2" key="1">
    <citation type="submission" date="2023-10" db="EMBL/GenBank/DDBJ databases">
        <authorList>
            <person name="Chen Y."/>
            <person name="Shah S."/>
            <person name="Dougan E. K."/>
            <person name="Thang M."/>
            <person name="Chan C."/>
        </authorList>
    </citation>
    <scope>NUCLEOTIDE SEQUENCE [LARGE SCALE GENOMIC DNA]</scope>
</reference>
<feature type="compositionally biased region" description="Basic and acidic residues" evidence="1">
    <location>
        <begin position="741"/>
        <end position="755"/>
    </location>
</feature>
<evidence type="ECO:0000313" key="2">
    <source>
        <dbReference type="EMBL" id="CAK0843542.1"/>
    </source>
</evidence>
<organism evidence="2 3">
    <name type="scientific">Prorocentrum cordatum</name>
    <dbReference type="NCBI Taxonomy" id="2364126"/>
    <lineage>
        <taxon>Eukaryota</taxon>
        <taxon>Sar</taxon>
        <taxon>Alveolata</taxon>
        <taxon>Dinophyceae</taxon>
        <taxon>Prorocentrales</taxon>
        <taxon>Prorocentraceae</taxon>
        <taxon>Prorocentrum</taxon>
    </lineage>
</organism>
<dbReference type="SUPFAM" id="SSF48371">
    <property type="entry name" value="ARM repeat"/>
    <property type="match status" value="1"/>
</dbReference>
<feature type="compositionally biased region" description="Basic and acidic residues" evidence="1">
    <location>
        <begin position="686"/>
        <end position="700"/>
    </location>
</feature>
<feature type="compositionally biased region" description="Gly residues" evidence="1">
    <location>
        <begin position="669"/>
        <end position="685"/>
    </location>
</feature>